<feature type="signal peptide" evidence="4">
    <location>
        <begin position="1"/>
        <end position="25"/>
    </location>
</feature>
<evidence type="ECO:0000256" key="4">
    <source>
        <dbReference type="SAM" id="SignalP"/>
    </source>
</evidence>
<dbReference type="EMBL" id="BAABHV010000010">
    <property type="protein sequence ID" value="GAA5053694.1"/>
    <property type="molecule type" value="Genomic_DNA"/>
</dbReference>
<dbReference type="NCBIfam" id="TIGR01256">
    <property type="entry name" value="modA"/>
    <property type="match status" value="1"/>
</dbReference>
<accession>A0ABP9K8W8</accession>
<name>A0ABP9K8W8_9SPHN</name>
<evidence type="ECO:0000256" key="3">
    <source>
        <dbReference type="ARBA" id="ARBA00022729"/>
    </source>
</evidence>
<dbReference type="InterPro" id="IPR005950">
    <property type="entry name" value="ModA"/>
</dbReference>
<evidence type="ECO:0000256" key="1">
    <source>
        <dbReference type="ARBA" id="ARBA00009175"/>
    </source>
</evidence>
<proteinExistence type="inferred from homology"/>
<evidence type="ECO:0000256" key="2">
    <source>
        <dbReference type="ARBA" id="ARBA00022723"/>
    </source>
</evidence>
<dbReference type="InterPro" id="IPR050682">
    <property type="entry name" value="ModA/WtpA"/>
</dbReference>
<gene>
    <name evidence="5" type="primary">modA</name>
    <name evidence="5" type="ORF">GCM10023208_15780</name>
</gene>
<keyword evidence="2" id="KW-0479">Metal-binding</keyword>
<reference evidence="6" key="1">
    <citation type="journal article" date="2019" name="Int. J. Syst. Evol. Microbiol.">
        <title>The Global Catalogue of Microorganisms (GCM) 10K type strain sequencing project: providing services to taxonomists for standard genome sequencing and annotation.</title>
        <authorList>
            <consortium name="The Broad Institute Genomics Platform"/>
            <consortium name="The Broad Institute Genome Sequencing Center for Infectious Disease"/>
            <person name="Wu L."/>
            <person name="Ma J."/>
        </authorList>
    </citation>
    <scope>NUCLEOTIDE SEQUENCE [LARGE SCALE GENOMIC DNA]</scope>
    <source>
        <strain evidence="6">JCM 18014</strain>
    </source>
</reference>
<organism evidence="5 6">
    <name type="scientific">Erythrobacter westpacificensis</name>
    <dbReference type="NCBI Taxonomy" id="1055231"/>
    <lineage>
        <taxon>Bacteria</taxon>
        <taxon>Pseudomonadati</taxon>
        <taxon>Pseudomonadota</taxon>
        <taxon>Alphaproteobacteria</taxon>
        <taxon>Sphingomonadales</taxon>
        <taxon>Erythrobacteraceae</taxon>
        <taxon>Erythrobacter/Porphyrobacter group</taxon>
        <taxon>Erythrobacter</taxon>
    </lineage>
</organism>
<comment type="similarity">
    <text evidence="1">Belongs to the bacterial solute-binding protein ModA family.</text>
</comment>
<dbReference type="Pfam" id="PF13531">
    <property type="entry name" value="SBP_bac_11"/>
    <property type="match status" value="1"/>
</dbReference>
<feature type="chain" id="PRO_5047202039" evidence="4">
    <location>
        <begin position="26"/>
        <end position="253"/>
    </location>
</feature>
<comment type="caution">
    <text evidence="5">The sequence shown here is derived from an EMBL/GenBank/DDBJ whole genome shotgun (WGS) entry which is preliminary data.</text>
</comment>
<protein>
    <submittedName>
        <fullName evidence="5">Molybdate ABC transporter substrate-binding protein</fullName>
    </submittedName>
</protein>
<dbReference type="PANTHER" id="PTHR30632">
    <property type="entry name" value="MOLYBDATE-BINDING PERIPLASMIC PROTEIN"/>
    <property type="match status" value="1"/>
</dbReference>
<keyword evidence="6" id="KW-1185">Reference proteome</keyword>
<dbReference type="PIRSF" id="PIRSF004846">
    <property type="entry name" value="ModA"/>
    <property type="match status" value="1"/>
</dbReference>
<dbReference type="SUPFAM" id="SSF53850">
    <property type="entry name" value="Periplasmic binding protein-like II"/>
    <property type="match status" value="1"/>
</dbReference>
<keyword evidence="3 4" id="KW-0732">Signal</keyword>
<dbReference type="Proteomes" id="UP001500518">
    <property type="component" value="Unassembled WGS sequence"/>
</dbReference>
<sequence>MRGTPLLSGIVATIAATLLAGCAPAEQSGPVVLAASSMQEGLGAAAEQWAGKGHERPALSFASSSAVARQVSEGAPADLVVTSDDRWIDWLDERGALSGEPLPLVANSLVVVAPVGAGGNESLADFAAAPEAGRLAIGEPDSVPAGEFARAALRSMGLWDALSSRLAPGENVRASLALVERGEAALGIVYASDAAASDAVEVVERIDPEAHPAIVYYVAMTKGSRHPDSRALMEFLTSPEGRGAIAAKGFSLP</sequence>
<evidence type="ECO:0000313" key="5">
    <source>
        <dbReference type="EMBL" id="GAA5053694.1"/>
    </source>
</evidence>
<evidence type="ECO:0000313" key="6">
    <source>
        <dbReference type="Proteomes" id="UP001500518"/>
    </source>
</evidence>
<dbReference type="Gene3D" id="3.40.190.10">
    <property type="entry name" value="Periplasmic binding protein-like II"/>
    <property type="match status" value="2"/>
</dbReference>
<dbReference type="PROSITE" id="PS51257">
    <property type="entry name" value="PROKAR_LIPOPROTEIN"/>
    <property type="match status" value="1"/>
</dbReference>
<dbReference type="PANTHER" id="PTHR30632:SF17">
    <property type="entry name" value="MOLYBDATE-BINDING PROTEIN MODA"/>
    <property type="match status" value="1"/>
</dbReference>